<reference evidence="1" key="1">
    <citation type="journal article" date="2020" name="Stud. Mycol.">
        <title>101 Dothideomycetes genomes: a test case for predicting lifestyles and emergence of pathogens.</title>
        <authorList>
            <person name="Haridas S."/>
            <person name="Albert R."/>
            <person name="Binder M."/>
            <person name="Bloem J."/>
            <person name="Labutti K."/>
            <person name="Salamov A."/>
            <person name="Andreopoulos B."/>
            <person name="Baker S."/>
            <person name="Barry K."/>
            <person name="Bills G."/>
            <person name="Bluhm B."/>
            <person name="Cannon C."/>
            <person name="Castanera R."/>
            <person name="Culley D."/>
            <person name="Daum C."/>
            <person name="Ezra D."/>
            <person name="Gonzalez J."/>
            <person name="Henrissat B."/>
            <person name="Kuo A."/>
            <person name="Liang C."/>
            <person name="Lipzen A."/>
            <person name="Lutzoni F."/>
            <person name="Magnuson J."/>
            <person name="Mondo S."/>
            <person name="Nolan M."/>
            <person name="Ohm R."/>
            <person name="Pangilinan J."/>
            <person name="Park H.-J."/>
            <person name="Ramirez L."/>
            <person name="Alfaro M."/>
            <person name="Sun H."/>
            <person name="Tritt A."/>
            <person name="Yoshinaga Y."/>
            <person name="Zwiers L.-H."/>
            <person name="Turgeon B."/>
            <person name="Goodwin S."/>
            <person name="Spatafora J."/>
            <person name="Crous P."/>
            <person name="Grigoriev I."/>
        </authorList>
    </citation>
    <scope>NUCLEOTIDE SEQUENCE</scope>
    <source>
        <strain evidence="1">ATCC 200398</strain>
    </source>
</reference>
<accession>A0ACB6QZ14</accession>
<gene>
    <name evidence="1" type="ORF">BDR25DRAFT_367109</name>
</gene>
<keyword evidence="2" id="KW-1185">Reference proteome</keyword>
<evidence type="ECO:0000313" key="1">
    <source>
        <dbReference type="EMBL" id="KAF2472284.1"/>
    </source>
</evidence>
<dbReference type="Proteomes" id="UP000799755">
    <property type="component" value="Unassembled WGS sequence"/>
</dbReference>
<sequence>MLEDSQTKLKAHDSKFRQINAKKFTLTELMSSLEANRNRYEYEDLKGPKGFLRKGFRKLGENAQSFGQWLQLVPNSQYSTPIVGSFMIFLSMADRMHKVREDIFETMTAVPADFNDLRDYLSVYRNVSDEDLSIKAASVCTNIFRTLQHAMRFMGENPFKKAFKALRLEKYEEVVSTCIINLQESKQQFRGAVDKHLHSRVGSLFKLAKSSSMLQRMMICEVLSYKNTTIDAIESSHRDIKAELESLRNAVSNAMYNKLLSDQDEREYLAEMAARKVLELQNQEMTSHKNGINISEQGFQRGVVLYDWAILRPVRVRFCVRSYDREEERASLNVRYGSRTRYVRTEHVTVTVHFVRTVVRPVGSPVSEIEIPGFDENRAQLDILSCLSQGAALSDLDISHLAWIKHNLVMRNWVFERKSVAVHIDGNIDIGPATYTSVTSFLCAETAHLFDAIQKTFVLSYFCGLFAAPTSKDRADARGMMANLLGQILQHKDDEVLQEVTIDNSLHVGIKSLDFDTLCLAFKALMLQLPKSWTVICLIDSIDFYETRKRRDKTLETIRWLLRLAKSLKKHDGATFKLLVTASKMSIAVRKEFHSENRIICPEVPVDNSVLPPGVITNDVFR</sequence>
<dbReference type="EMBL" id="MU003503">
    <property type="protein sequence ID" value="KAF2472284.1"/>
    <property type="molecule type" value="Genomic_DNA"/>
</dbReference>
<evidence type="ECO:0000313" key="2">
    <source>
        <dbReference type="Proteomes" id="UP000799755"/>
    </source>
</evidence>
<protein>
    <submittedName>
        <fullName evidence="1">Uncharacterized protein</fullName>
    </submittedName>
</protein>
<proteinExistence type="predicted"/>
<name>A0ACB6QZ14_9PLEO</name>
<comment type="caution">
    <text evidence="1">The sequence shown here is derived from an EMBL/GenBank/DDBJ whole genome shotgun (WGS) entry which is preliminary data.</text>
</comment>
<organism evidence="1 2">
    <name type="scientific">Lindgomyces ingoldianus</name>
    <dbReference type="NCBI Taxonomy" id="673940"/>
    <lineage>
        <taxon>Eukaryota</taxon>
        <taxon>Fungi</taxon>
        <taxon>Dikarya</taxon>
        <taxon>Ascomycota</taxon>
        <taxon>Pezizomycotina</taxon>
        <taxon>Dothideomycetes</taxon>
        <taxon>Pleosporomycetidae</taxon>
        <taxon>Pleosporales</taxon>
        <taxon>Lindgomycetaceae</taxon>
        <taxon>Lindgomyces</taxon>
    </lineage>
</organism>